<evidence type="ECO:0000256" key="1">
    <source>
        <dbReference type="SAM" id="MobiDB-lite"/>
    </source>
</evidence>
<proteinExistence type="predicted"/>
<gene>
    <name evidence="2" type="ORF">EOJ36_02830</name>
</gene>
<dbReference type="PROSITE" id="PS51257">
    <property type="entry name" value="PROKAR_LIPOPROTEIN"/>
    <property type="match status" value="1"/>
</dbReference>
<evidence type="ECO:0000313" key="2">
    <source>
        <dbReference type="EMBL" id="RVU26950.1"/>
    </source>
</evidence>
<accession>A0A437PXI7</accession>
<dbReference type="Proteomes" id="UP000282832">
    <property type="component" value="Unassembled WGS sequence"/>
</dbReference>
<reference evidence="2 3" key="1">
    <citation type="submission" date="2019-01" db="EMBL/GenBank/DDBJ databases">
        <authorList>
            <person name="Chen W.-M."/>
        </authorList>
    </citation>
    <scope>NUCLEOTIDE SEQUENCE [LARGE SCALE GENOMIC DNA]</scope>
    <source>
        <strain evidence="2 3">FSY-15</strain>
    </source>
</reference>
<dbReference type="AlphaFoldDB" id="A0A437PXI7"/>
<dbReference type="OrthoDB" id="963563at2"/>
<dbReference type="EMBL" id="SACY01000001">
    <property type="protein sequence ID" value="RVU26950.1"/>
    <property type="molecule type" value="Genomic_DNA"/>
</dbReference>
<dbReference type="RefSeq" id="WP_127802501.1">
    <property type="nucleotide sequence ID" value="NZ_SACY01000001.1"/>
</dbReference>
<organism evidence="2 3">
    <name type="scientific">Sandaracinomonas limnophila</name>
    <dbReference type="NCBI Taxonomy" id="1862386"/>
    <lineage>
        <taxon>Bacteria</taxon>
        <taxon>Pseudomonadati</taxon>
        <taxon>Bacteroidota</taxon>
        <taxon>Cytophagia</taxon>
        <taxon>Cytophagales</taxon>
        <taxon>Flectobacillaceae</taxon>
        <taxon>Sandaracinomonas</taxon>
    </lineage>
</organism>
<evidence type="ECO:0000313" key="3">
    <source>
        <dbReference type="Proteomes" id="UP000282832"/>
    </source>
</evidence>
<name>A0A437PXI7_9BACT</name>
<protein>
    <submittedName>
        <fullName evidence="2">Uncharacterized protein</fullName>
    </submittedName>
</protein>
<sequence length="93" mass="10983">MKNRIFNLGFLVVFLFGITSCWSARCPRESCRVQVEHRHGEQYFRPRAAFSWMYTPRYKHIRKSPIAAGPNQPAVKNPWYKFKKPSKPASKPR</sequence>
<feature type="compositionally biased region" description="Basic residues" evidence="1">
    <location>
        <begin position="81"/>
        <end position="93"/>
    </location>
</feature>
<keyword evidence="3" id="KW-1185">Reference proteome</keyword>
<comment type="caution">
    <text evidence="2">The sequence shown here is derived from an EMBL/GenBank/DDBJ whole genome shotgun (WGS) entry which is preliminary data.</text>
</comment>
<feature type="region of interest" description="Disordered" evidence="1">
    <location>
        <begin position="64"/>
        <end position="93"/>
    </location>
</feature>